<evidence type="ECO:0000313" key="8">
    <source>
        <dbReference type="Proteomes" id="UP000199445"/>
    </source>
</evidence>
<evidence type="ECO:0000256" key="1">
    <source>
        <dbReference type="ARBA" id="ARBA00005189"/>
    </source>
</evidence>
<dbReference type="GO" id="GO:0006654">
    <property type="term" value="P:phosphatidic acid biosynthetic process"/>
    <property type="evidence" value="ECO:0007669"/>
    <property type="project" value="TreeGrafter"/>
</dbReference>
<gene>
    <name evidence="7" type="ORF">SAMN05216429_10682</name>
</gene>
<keyword evidence="4" id="KW-0443">Lipid metabolism</keyword>
<dbReference type="CDD" id="cd07989">
    <property type="entry name" value="LPLAT_AGPAT-like"/>
    <property type="match status" value="1"/>
</dbReference>
<proteinExistence type="predicted"/>
<dbReference type="PANTHER" id="PTHR10434:SF64">
    <property type="entry name" value="1-ACYL-SN-GLYCEROL-3-PHOSPHATE ACYLTRANSFERASE-RELATED"/>
    <property type="match status" value="1"/>
</dbReference>
<accession>A0A1I3UCS6</accession>
<keyword evidence="3 7" id="KW-0808">Transferase</keyword>
<keyword evidence="5 7" id="KW-0012">Acyltransferase</keyword>
<dbReference type="GO" id="GO:0003841">
    <property type="term" value="F:1-acylglycerol-3-phosphate O-acyltransferase activity"/>
    <property type="evidence" value="ECO:0007669"/>
    <property type="project" value="TreeGrafter"/>
</dbReference>
<organism evidence="7 8">
    <name type="scientific">Marinobacter persicus</name>
    <dbReference type="NCBI Taxonomy" id="930118"/>
    <lineage>
        <taxon>Bacteria</taxon>
        <taxon>Pseudomonadati</taxon>
        <taxon>Pseudomonadota</taxon>
        <taxon>Gammaproteobacteria</taxon>
        <taxon>Pseudomonadales</taxon>
        <taxon>Marinobacteraceae</taxon>
        <taxon>Marinobacter</taxon>
    </lineage>
</organism>
<evidence type="ECO:0000313" key="7">
    <source>
        <dbReference type="EMBL" id="SFJ81304.1"/>
    </source>
</evidence>
<keyword evidence="2" id="KW-0444">Lipid biosynthesis</keyword>
<evidence type="ECO:0000256" key="3">
    <source>
        <dbReference type="ARBA" id="ARBA00022679"/>
    </source>
</evidence>
<dbReference type="AlphaFoldDB" id="A0A1I3UCS6"/>
<dbReference type="SUPFAM" id="SSF69593">
    <property type="entry name" value="Glycerol-3-phosphate (1)-acyltransferase"/>
    <property type="match status" value="1"/>
</dbReference>
<evidence type="ECO:0000256" key="4">
    <source>
        <dbReference type="ARBA" id="ARBA00023098"/>
    </source>
</evidence>
<dbReference type="EMBL" id="FOSC01000006">
    <property type="protein sequence ID" value="SFJ81304.1"/>
    <property type="molecule type" value="Genomic_DNA"/>
</dbReference>
<dbReference type="PANTHER" id="PTHR10434">
    <property type="entry name" value="1-ACYL-SN-GLYCEROL-3-PHOSPHATE ACYLTRANSFERASE"/>
    <property type="match status" value="1"/>
</dbReference>
<feature type="domain" description="Phospholipid/glycerol acyltransferase" evidence="6">
    <location>
        <begin position="72"/>
        <end position="183"/>
    </location>
</feature>
<reference evidence="7 8" key="1">
    <citation type="submission" date="2016-10" db="EMBL/GenBank/DDBJ databases">
        <authorList>
            <person name="de Groot N.N."/>
        </authorList>
    </citation>
    <scope>NUCLEOTIDE SEQUENCE [LARGE SCALE GENOMIC DNA]</scope>
    <source>
        <strain evidence="7 8">IBRC-M 10445</strain>
    </source>
</reference>
<keyword evidence="8" id="KW-1185">Reference proteome</keyword>
<evidence type="ECO:0000256" key="5">
    <source>
        <dbReference type="ARBA" id="ARBA00023315"/>
    </source>
</evidence>
<evidence type="ECO:0000259" key="6">
    <source>
        <dbReference type="SMART" id="SM00563"/>
    </source>
</evidence>
<name>A0A1I3UCS6_9GAMM</name>
<dbReference type="InterPro" id="IPR002123">
    <property type="entry name" value="Plipid/glycerol_acylTrfase"/>
</dbReference>
<protein>
    <submittedName>
        <fullName evidence="7">Lyso-ornithine lipid acyltransferase</fullName>
    </submittedName>
</protein>
<dbReference type="RefSeq" id="WP_177187049.1">
    <property type="nucleotide sequence ID" value="NZ_BMYN01000001.1"/>
</dbReference>
<comment type="pathway">
    <text evidence="1">Lipid metabolism.</text>
</comment>
<evidence type="ECO:0000256" key="2">
    <source>
        <dbReference type="ARBA" id="ARBA00022516"/>
    </source>
</evidence>
<sequence length="273" mass="29280">MLAWMRLSLRLTGFLAALAITTGVAVTLAIISRVARVPVSRPLWAARCFRLLSACLGWKIHAYGQPASKGAVLLAANHISWVDIPVLGILTGARFLSKSDVSRWPLIGWLAREGGTLFIQRGGGQTGNIRREMAAHLKQAEPVLIFPEGTTSCGLTVLPIYGRLLNAARDASAAIQPVSIGYRRNGQPDELAPFIGDDTFLRHLVRLLKQPPVCVEVIFHTPVPVDCHTPARALTAQIHQTLNAGLADIHARRLVSSNLPAGPGGIRTAADPG</sequence>
<dbReference type="Proteomes" id="UP000199445">
    <property type="component" value="Unassembled WGS sequence"/>
</dbReference>
<dbReference type="Pfam" id="PF01553">
    <property type="entry name" value="Acyltransferase"/>
    <property type="match status" value="1"/>
</dbReference>
<dbReference type="SMART" id="SM00563">
    <property type="entry name" value="PlsC"/>
    <property type="match status" value="1"/>
</dbReference>